<dbReference type="Proteomes" id="UP000469545">
    <property type="component" value="Unassembled WGS sequence"/>
</dbReference>
<name>A0A6N9UYD0_9ACTN</name>
<evidence type="ECO:0000313" key="2">
    <source>
        <dbReference type="EMBL" id="NEB22654.1"/>
    </source>
</evidence>
<dbReference type="InterPro" id="IPR053832">
    <property type="entry name" value="DUF6924"/>
</dbReference>
<evidence type="ECO:0000259" key="1">
    <source>
        <dbReference type="Pfam" id="PF21962"/>
    </source>
</evidence>
<evidence type="ECO:0000313" key="3">
    <source>
        <dbReference type="Proteomes" id="UP000469545"/>
    </source>
</evidence>
<comment type="caution">
    <text evidence="2">The sequence shown here is derived from an EMBL/GenBank/DDBJ whole genome shotgun (WGS) entry which is preliminary data.</text>
</comment>
<sequence length="166" mass="18295">MVELSGLSERSEFSPVIIRTDFTDEAAWQETTAELESSSPHDGDPAQSYDVVEAPELDGADTDAVLAAISADEELWEQLSVVFVADGTTMRAGHHALLAVTTMTREDFDDDEDYEAAVEFGREFRTVPSGVHSIHVNLELANMDFEEFSSSAHEDSEGVFRSFAER</sequence>
<dbReference type="RefSeq" id="WP_164143712.1">
    <property type="nucleotide sequence ID" value="NZ_JAAGMB010000974.1"/>
</dbReference>
<protein>
    <recommendedName>
        <fullName evidence="1">DUF6924 domain-containing protein</fullName>
    </recommendedName>
</protein>
<feature type="domain" description="DUF6924" evidence="1">
    <location>
        <begin position="15"/>
        <end position="163"/>
    </location>
</feature>
<dbReference type="AlphaFoldDB" id="A0A6N9UYD0"/>
<proteinExistence type="predicted"/>
<dbReference type="Pfam" id="PF21962">
    <property type="entry name" value="DUF6924"/>
    <property type="match status" value="1"/>
</dbReference>
<gene>
    <name evidence="2" type="ORF">G3I46_40205</name>
</gene>
<organism evidence="2 3">
    <name type="scientific">Streptomyces coelicoflavus</name>
    <dbReference type="NCBI Taxonomy" id="285562"/>
    <lineage>
        <taxon>Bacteria</taxon>
        <taxon>Bacillati</taxon>
        <taxon>Actinomycetota</taxon>
        <taxon>Actinomycetes</taxon>
        <taxon>Kitasatosporales</taxon>
        <taxon>Streptomycetaceae</taxon>
        <taxon>Streptomyces</taxon>
    </lineage>
</organism>
<reference evidence="2 3" key="1">
    <citation type="submission" date="2020-01" db="EMBL/GenBank/DDBJ databases">
        <title>Insect and environment-associated Actinomycetes.</title>
        <authorList>
            <person name="Currrie C."/>
            <person name="Chevrette M."/>
            <person name="Carlson C."/>
            <person name="Stubbendieck R."/>
            <person name="Wendt-Pienkowski E."/>
        </authorList>
    </citation>
    <scope>NUCLEOTIDE SEQUENCE [LARGE SCALE GENOMIC DNA]</scope>
    <source>
        <strain evidence="2 3">SID14172</strain>
    </source>
</reference>
<accession>A0A6N9UYD0</accession>
<keyword evidence="3" id="KW-1185">Reference proteome</keyword>
<dbReference type="EMBL" id="JAAGMB010000974">
    <property type="protein sequence ID" value="NEB22654.1"/>
    <property type="molecule type" value="Genomic_DNA"/>
</dbReference>